<feature type="compositionally biased region" description="Polar residues" evidence="1">
    <location>
        <begin position="347"/>
        <end position="364"/>
    </location>
</feature>
<feature type="region of interest" description="Disordered" evidence="1">
    <location>
        <begin position="347"/>
        <end position="427"/>
    </location>
</feature>
<evidence type="ECO:0000313" key="3">
    <source>
        <dbReference type="EMBL" id="CAD7077482.1"/>
    </source>
</evidence>
<dbReference type="Pfam" id="PF16794">
    <property type="entry name" value="fn3_4"/>
    <property type="match status" value="1"/>
</dbReference>
<dbReference type="GO" id="GO:0005667">
    <property type="term" value="C:transcription regulator complex"/>
    <property type="evidence" value="ECO:0007669"/>
    <property type="project" value="TreeGrafter"/>
</dbReference>
<proteinExistence type="predicted"/>
<feature type="region of interest" description="Disordered" evidence="1">
    <location>
        <begin position="213"/>
        <end position="309"/>
    </location>
</feature>
<dbReference type="PANTHER" id="PTHR23210">
    <property type="entry name" value="ACTIVATING TRANSCRIPTION FACTOR 7 INTERACTING PROTEIN"/>
    <property type="match status" value="1"/>
</dbReference>
<dbReference type="InParanoid" id="A0A7R8UB18"/>
<sequence>MRELIEKQEKLIATHRTKIAEISKQFRDLEMVHNRVVKDLEMKNQQFIMPVKITRAVGLQVLIPKRSEHASNSSSKSMPSTPATPISSKTINSPATPAAPSNDSAKRSRTSEVTAPEPAKRIRCNQKVTPLRPDTPQRTMLNNAKVPPTLSPATPTNSTQSQQSTPTNSNKQPMAFKTVIRNVVPSQQGLTPPQGGGTQTASQIQLVERVTQISNNSQVTSNTAARKSVTPKPGQQQQNTSQKSTQNNFQTSPERPRVPPVILKKTTNGRSLTVANPQTNSPSQGTNTGSNTIPNKSVIDLTDEDDKPTVDSVNPPALVAIPQNSKPAAHTQAQNRVTTYVISKPQTQRVSTTQNGTIRASPKTSYVPIAPKPSAQATQAGLNQRATPTNTAAANSAAPKRASVPAPLPKPPNVPSNPLWKAPPSRPSIRINNIDTGIVISWTMDDMTADYAEVTSYQIYAYQESSAPPQVESWRHEGQRYFFAVRAIDEHSRYGPFSMPKTWS</sequence>
<feature type="compositionally biased region" description="Low complexity" evidence="1">
    <location>
        <begin position="235"/>
        <end position="252"/>
    </location>
</feature>
<feature type="compositionally biased region" description="Polar residues" evidence="1">
    <location>
        <begin position="213"/>
        <end position="225"/>
    </location>
</feature>
<protein>
    <recommendedName>
        <fullName evidence="2">Activating transcription factor 7-interacting protein Fn3 domain-containing protein</fullName>
    </recommendedName>
</protein>
<dbReference type="OrthoDB" id="2434995at2759"/>
<dbReference type="PANTHER" id="PTHR23210:SF26">
    <property type="entry name" value="ACTIVATING TRANSCRIPTION FACTOR 7-INTERACTING PROTEIN 1"/>
    <property type="match status" value="1"/>
</dbReference>
<feature type="compositionally biased region" description="Polar residues" evidence="1">
    <location>
        <begin position="81"/>
        <end position="103"/>
    </location>
</feature>
<gene>
    <name evidence="3" type="ORF">HERILL_LOCUS826</name>
</gene>
<feature type="compositionally biased region" description="Polar residues" evidence="1">
    <location>
        <begin position="375"/>
        <end position="384"/>
    </location>
</feature>
<dbReference type="GO" id="GO:0005634">
    <property type="term" value="C:nucleus"/>
    <property type="evidence" value="ECO:0007669"/>
    <property type="project" value="TreeGrafter"/>
</dbReference>
<feature type="domain" description="Activating transcription factor 7-interacting protein Fn3" evidence="2">
    <location>
        <begin position="423"/>
        <end position="476"/>
    </location>
</feature>
<dbReference type="Proteomes" id="UP000594454">
    <property type="component" value="Chromosome 1"/>
</dbReference>
<dbReference type="InterPro" id="IPR026085">
    <property type="entry name" value="ATF7-int"/>
</dbReference>
<dbReference type="AlphaFoldDB" id="A0A7R8UB18"/>
<evidence type="ECO:0000256" key="1">
    <source>
        <dbReference type="SAM" id="MobiDB-lite"/>
    </source>
</evidence>
<name>A0A7R8UB18_HERIL</name>
<dbReference type="InterPro" id="IPR056565">
    <property type="entry name" value="Fn3_ATF7IP"/>
</dbReference>
<organism evidence="3 4">
    <name type="scientific">Hermetia illucens</name>
    <name type="common">Black soldier fly</name>
    <dbReference type="NCBI Taxonomy" id="343691"/>
    <lineage>
        <taxon>Eukaryota</taxon>
        <taxon>Metazoa</taxon>
        <taxon>Ecdysozoa</taxon>
        <taxon>Arthropoda</taxon>
        <taxon>Hexapoda</taxon>
        <taxon>Insecta</taxon>
        <taxon>Pterygota</taxon>
        <taxon>Neoptera</taxon>
        <taxon>Endopterygota</taxon>
        <taxon>Diptera</taxon>
        <taxon>Brachycera</taxon>
        <taxon>Stratiomyomorpha</taxon>
        <taxon>Stratiomyidae</taxon>
        <taxon>Hermetiinae</taxon>
        <taxon>Hermetia</taxon>
    </lineage>
</organism>
<keyword evidence="4" id="KW-1185">Reference proteome</keyword>
<dbReference type="GO" id="GO:0003712">
    <property type="term" value="F:transcription coregulator activity"/>
    <property type="evidence" value="ECO:0007669"/>
    <property type="project" value="TreeGrafter"/>
</dbReference>
<feature type="compositionally biased region" description="Polar residues" evidence="1">
    <location>
        <begin position="265"/>
        <end position="295"/>
    </location>
</feature>
<accession>A0A7R8UB18</accession>
<evidence type="ECO:0000313" key="4">
    <source>
        <dbReference type="Proteomes" id="UP000594454"/>
    </source>
</evidence>
<feature type="compositionally biased region" description="Pro residues" evidence="1">
    <location>
        <begin position="406"/>
        <end position="415"/>
    </location>
</feature>
<dbReference type="EMBL" id="LR899009">
    <property type="protein sequence ID" value="CAD7077482.1"/>
    <property type="molecule type" value="Genomic_DNA"/>
</dbReference>
<reference evidence="3 4" key="1">
    <citation type="submission" date="2020-11" db="EMBL/GenBank/DDBJ databases">
        <authorList>
            <person name="Wallbank WR R."/>
            <person name="Pardo Diaz C."/>
            <person name="Kozak K."/>
            <person name="Martin S."/>
            <person name="Jiggins C."/>
            <person name="Moest M."/>
            <person name="Warren A I."/>
            <person name="Generalovic N T."/>
            <person name="Byers J.R.P. K."/>
            <person name="Montejo-Kovacevich G."/>
            <person name="Yen C E."/>
        </authorList>
    </citation>
    <scope>NUCLEOTIDE SEQUENCE [LARGE SCALE GENOMIC DNA]</scope>
</reference>
<feature type="compositionally biased region" description="Low complexity" evidence="1">
    <location>
        <begin position="385"/>
        <end position="405"/>
    </location>
</feature>
<dbReference type="GO" id="GO:0006355">
    <property type="term" value="P:regulation of DNA-templated transcription"/>
    <property type="evidence" value="ECO:0007669"/>
    <property type="project" value="TreeGrafter"/>
</dbReference>
<feature type="region of interest" description="Disordered" evidence="1">
    <location>
        <begin position="66"/>
        <end position="172"/>
    </location>
</feature>
<feature type="compositionally biased region" description="Low complexity" evidence="1">
    <location>
        <begin position="151"/>
        <end position="170"/>
    </location>
</feature>
<feature type="compositionally biased region" description="Low complexity" evidence="1">
    <location>
        <begin position="71"/>
        <end position="80"/>
    </location>
</feature>
<evidence type="ECO:0000259" key="2">
    <source>
        <dbReference type="Pfam" id="PF16794"/>
    </source>
</evidence>